<evidence type="ECO:0000256" key="17">
    <source>
        <dbReference type="ARBA" id="ARBA00022955"/>
    </source>
</evidence>
<evidence type="ECO:0000256" key="30">
    <source>
        <dbReference type="ARBA" id="ARBA00072331"/>
    </source>
</evidence>
<evidence type="ECO:0000313" key="33">
    <source>
        <dbReference type="EMBL" id="WFD38051.1"/>
    </source>
</evidence>
<dbReference type="InterPro" id="IPR036554">
    <property type="entry name" value="GHMP_kinase_C_sf"/>
</dbReference>
<reference evidence="33" key="1">
    <citation type="submission" date="2023-03" db="EMBL/GenBank/DDBJ databases">
        <title>Mating type loci evolution in Malassezia.</title>
        <authorList>
            <person name="Coelho M.A."/>
        </authorList>
    </citation>
    <scope>NUCLEOTIDE SEQUENCE</scope>
    <source>
        <strain evidence="33">CBS 9431</strain>
    </source>
</reference>
<comment type="pathway">
    <text evidence="25">Isoprenoid biosynthesis; isopentenyl diphosphate biosynthesis via mevalonate pathway; isopentenyl diphosphate from (R)-mevalonate: step 1/3.</text>
</comment>
<evidence type="ECO:0000256" key="11">
    <source>
        <dbReference type="ARBA" id="ARBA00022723"/>
    </source>
</evidence>
<sequence length="863" mass="93565">MADLPQQDEGFRFATLCTTTNDPAHRDQYGASSTPVYLTATFKGLPGAEFDYSRSGNPSRTVLQNHLSALQGCKHTYVLASGMACLDIITRMVKPRERIVAGDDLYGGTNRLLGILRTTYEIQVDHVDTTDAIIFERHLAQCAADYAEGRAGPVTMVMLESPTNPLLKICDIPRFVQIVRKHVPEALVIVDNTMLSPYLMRPLDMGVDIVYDSATKYLSGHHDIMAGVVACNRDDLAQRMYFTINSVGNSLAPLDSFLLLRGVKTLALRMDKMQVNAMQIAHFLQRLGFHVNYPGLRTHPGYAIHQRMSKGPGSVMSFETGDKELSARITAAVKLWGVSVSFGCVNSLLSMPCLMSHASIDPKVRAERGMPENLIRVCVGIEDVRDLLDDLTQALVSAGAIRQIGVAPDGTPEYERIPVQDEMEALRTQLRSNSLKNAPKPVVPDTLAVSAPGKVILFGEHAVVHGVTAIAACTALRCYGRVTPRTDKMLRLEMPDIALECEWAIDALPWAARPTTADVPTELDEKLVALLTPLVAQFPEGDRRQAASVACLYLYLYLGSPESHGQNFQIRSSLPISAGLGSSAAVSACLASSMLYTHGHRTLPTRADAPLPEADTSEINRWAFLAEKVIHGQPSGVDNTVATHGGAIAFSRALPTNALKENKMTQISGFDALRLLITDTGVPRNTKALVASVSAQKEEEPERMQAAFDTIQMLADEAQFLLEPPPGEMAVSRASLLERLGRLMDLNHLQLVQMRVGHPALETVRKTCAAQPHRLRAKLTGGGGGGCAITLLRDDMSEAQTDSLVQSLATYGFSSYETKVGGPGLGLLVQPSPESGAQATHFLHTPTDQLAAWAEASGTWAYT</sequence>
<keyword evidence="12" id="KW-0547">Nucleotide-binding</keyword>
<dbReference type="Pfam" id="PF00288">
    <property type="entry name" value="GHMP_kinases_N"/>
    <property type="match status" value="1"/>
</dbReference>
<comment type="pathway">
    <text evidence="26">Amino-acid biosynthesis; L-methionine biosynthesis via de novo pathway; L-homocysteine from L-cystathionine: step 1/1.</text>
</comment>
<keyword evidence="9" id="KW-0028">Amino-acid biosynthesis</keyword>
<comment type="catalytic activity">
    <reaction evidence="28">
        <text>L,L-cystathionine + H2O = L-homocysteine + pyruvate + NH4(+)</text>
        <dbReference type="Rhea" id="RHEA:13965"/>
        <dbReference type="ChEBI" id="CHEBI:15361"/>
        <dbReference type="ChEBI" id="CHEBI:15377"/>
        <dbReference type="ChEBI" id="CHEBI:28938"/>
        <dbReference type="ChEBI" id="CHEBI:58161"/>
        <dbReference type="ChEBI" id="CHEBI:58199"/>
    </reaction>
</comment>
<comment type="catalytic activity">
    <reaction evidence="24">
        <text>(R)-mevalonate + ATP = (R)-5-phosphomevalonate + ADP + H(+)</text>
        <dbReference type="Rhea" id="RHEA:17065"/>
        <dbReference type="ChEBI" id="CHEBI:15378"/>
        <dbReference type="ChEBI" id="CHEBI:30616"/>
        <dbReference type="ChEBI" id="CHEBI:36464"/>
        <dbReference type="ChEBI" id="CHEBI:58146"/>
        <dbReference type="ChEBI" id="CHEBI:456216"/>
        <dbReference type="EC" id="2.7.1.36"/>
    </reaction>
    <physiologicalReaction direction="left-to-right" evidence="24">
        <dbReference type="Rhea" id="RHEA:17066"/>
    </physiologicalReaction>
</comment>
<protein>
    <recommendedName>
        <fullName evidence="30">Cystathionine beta-lyase</fullName>
        <ecNumber evidence="5">2.7.1.36</ecNumber>
        <ecNumber evidence="6">4.4.1.13</ecNumber>
    </recommendedName>
    <alternativeName>
        <fullName evidence="27">Cysteine-S-conjugate beta-lyase</fullName>
    </alternativeName>
</protein>
<evidence type="ECO:0000256" key="6">
    <source>
        <dbReference type="ARBA" id="ARBA00012224"/>
    </source>
</evidence>
<evidence type="ECO:0000256" key="28">
    <source>
        <dbReference type="ARBA" id="ARBA00047517"/>
    </source>
</evidence>
<evidence type="ECO:0000259" key="32">
    <source>
        <dbReference type="Pfam" id="PF08544"/>
    </source>
</evidence>
<evidence type="ECO:0000256" key="9">
    <source>
        <dbReference type="ARBA" id="ARBA00022605"/>
    </source>
</evidence>
<evidence type="ECO:0000256" key="3">
    <source>
        <dbReference type="ARBA" id="ARBA00006495"/>
    </source>
</evidence>
<dbReference type="InterPro" id="IPR015424">
    <property type="entry name" value="PyrdxlP-dep_Trfase"/>
</dbReference>
<evidence type="ECO:0000256" key="27">
    <source>
        <dbReference type="ARBA" id="ARBA00047213"/>
    </source>
</evidence>
<dbReference type="GO" id="GO:0005524">
    <property type="term" value="F:ATP binding"/>
    <property type="evidence" value="ECO:0007669"/>
    <property type="project" value="UniProtKB-KW"/>
</dbReference>
<gene>
    <name evidence="33" type="primary">STR3</name>
    <name evidence="33" type="ORF">MJAP1_000999</name>
</gene>
<dbReference type="InterPro" id="IPR006205">
    <property type="entry name" value="Mev_gal_kin"/>
</dbReference>
<dbReference type="Pfam" id="PF08544">
    <property type="entry name" value="GHMP_kinases_C"/>
    <property type="match status" value="1"/>
</dbReference>
<dbReference type="EC" id="4.4.1.13" evidence="6"/>
<keyword evidence="21" id="KW-0486">Methionine biosynthesis</keyword>
<dbReference type="Pfam" id="PF01053">
    <property type="entry name" value="Cys_Met_Meta_PP"/>
    <property type="match status" value="1"/>
</dbReference>
<organism evidence="33 34">
    <name type="scientific">Malassezia japonica</name>
    <dbReference type="NCBI Taxonomy" id="223818"/>
    <lineage>
        <taxon>Eukaryota</taxon>
        <taxon>Fungi</taxon>
        <taxon>Dikarya</taxon>
        <taxon>Basidiomycota</taxon>
        <taxon>Ustilaginomycotina</taxon>
        <taxon>Malasseziomycetes</taxon>
        <taxon>Malasseziales</taxon>
        <taxon>Malasseziaceae</taxon>
        <taxon>Malassezia</taxon>
    </lineage>
</organism>
<dbReference type="GO" id="GO:0030170">
    <property type="term" value="F:pyridoxal phosphate binding"/>
    <property type="evidence" value="ECO:0007669"/>
    <property type="project" value="InterPro"/>
</dbReference>
<dbReference type="GO" id="GO:0046872">
    <property type="term" value="F:metal ion binding"/>
    <property type="evidence" value="ECO:0007669"/>
    <property type="project" value="UniProtKB-KW"/>
</dbReference>
<evidence type="ECO:0000256" key="26">
    <source>
        <dbReference type="ARBA" id="ARBA00046315"/>
    </source>
</evidence>
<feature type="domain" description="GHMP kinase N-terminal" evidence="31">
    <location>
        <begin position="558"/>
        <end position="646"/>
    </location>
</feature>
<dbReference type="FunFam" id="3.90.1150.10:FF:000013">
    <property type="entry name" value="Cystathionine beta-lyase"/>
    <property type="match status" value="1"/>
</dbReference>
<evidence type="ECO:0000256" key="19">
    <source>
        <dbReference type="ARBA" id="ARBA00023098"/>
    </source>
</evidence>
<keyword evidence="11" id="KW-0479">Metal-binding</keyword>
<evidence type="ECO:0000256" key="14">
    <source>
        <dbReference type="ARBA" id="ARBA00022840"/>
    </source>
</evidence>
<keyword evidence="15" id="KW-0460">Magnesium</keyword>
<evidence type="ECO:0000256" key="22">
    <source>
        <dbReference type="ARBA" id="ARBA00023221"/>
    </source>
</evidence>
<evidence type="ECO:0000256" key="15">
    <source>
        <dbReference type="ARBA" id="ARBA00022842"/>
    </source>
</evidence>
<keyword evidence="14" id="KW-0067">ATP-binding</keyword>
<dbReference type="SUPFAM" id="SSF54211">
    <property type="entry name" value="Ribosomal protein S5 domain 2-like"/>
    <property type="match status" value="1"/>
</dbReference>
<dbReference type="GO" id="GO:0047804">
    <property type="term" value="F:cysteine-S-conjugate beta-lyase activity"/>
    <property type="evidence" value="ECO:0007669"/>
    <property type="project" value="UniProtKB-EC"/>
</dbReference>
<keyword evidence="34" id="KW-1185">Reference proteome</keyword>
<comment type="similarity">
    <text evidence="4">Belongs to the trans-sulfuration enzymes family.</text>
</comment>
<evidence type="ECO:0000256" key="24">
    <source>
        <dbReference type="ARBA" id="ARBA00029310"/>
    </source>
</evidence>
<evidence type="ECO:0000256" key="5">
    <source>
        <dbReference type="ARBA" id="ARBA00012103"/>
    </source>
</evidence>
<dbReference type="PROSITE" id="PS00627">
    <property type="entry name" value="GHMP_KINASES_ATP"/>
    <property type="match status" value="1"/>
</dbReference>
<dbReference type="NCBIfam" id="TIGR01329">
    <property type="entry name" value="cysta_beta_ly_E"/>
    <property type="match status" value="1"/>
</dbReference>
<dbReference type="EC" id="2.7.1.36" evidence="5"/>
<dbReference type="SUPFAM" id="SSF55060">
    <property type="entry name" value="GHMP Kinase, C-terminal domain"/>
    <property type="match status" value="1"/>
</dbReference>
<comment type="cofactor">
    <cofactor evidence="1">
        <name>pyridoxal 5'-phosphate</name>
        <dbReference type="ChEBI" id="CHEBI:597326"/>
    </cofactor>
</comment>
<dbReference type="InterPro" id="IPR000277">
    <property type="entry name" value="Cys/Met-Metab_PyrdxlP-dep_enz"/>
</dbReference>
<dbReference type="PANTHER" id="PTHR11808">
    <property type="entry name" value="TRANS-SULFURATION ENZYME FAMILY MEMBER"/>
    <property type="match status" value="1"/>
</dbReference>
<dbReference type="Gene3D" id="3.90.1150.10">
    <property type="entry name" value="Aspartate Aminotransferase, domain 1"/>
    <property type="match status" value="1"/>
</dbReference>
<keyword evidence="17" id="KW-0752">Steroid biosynthesis</keyword>
<dbReference type="Gene3D" id="3.30.230.10">
    <property type="match status" value="1"/>
</dbReference>
<keyword evidence="20" id="KW-1207">Sterol metabolism</keyword>
<comment type="subcellular location">
    <subcellularLocation>
        <location evidence="2">Cytoplasm</location>
    </subcellularLocation>
</comment>
<dbReference type="SUPFAM" id="SSF53383">
    <property type="entry name" value="PLP-dependent transferases"/>
    <property type="match status" value="1"/>
</dbReference>
<dbReference type="GO" id="GO:0016126">
    <property type="term" value="P:sterol biosynthetic process"/>
    <property type="evidence" value="ECO:0007669"/>
    <property type="project" value="UniProtKB-KW"/>
</dbReference>
<keyword evidence="13" id="KW-0418">Kinase</keyword>
<dbReference type="InterPro" id="IPR013750">
    <property type="entry name" value="GHMP_kinase_C_dom"/>
</dbReference>
<feature type="domain" description="GHMP kinase C-terminal" evidence="32">
    <location>
        <begin position="737"/>
        <end position="797"/>
    </location>
</feature>
<keyword evidence="10" id="KW-0808">Transferase</keyword>
<dbReference type="InterPro" id="IPR014721">
    <property type="entry name" value="Ribsml_uS5_D2-typ_fold_subgr"/>
</dbReference>
<evidence type="ECO:0000256" key="18">
    <source>
        <dbReference type="ARBA" id="ARBA00023011"/>
    </source>
</evidence>
<comment type="catalytic activity">
    <reaction evidence="29">
        <text>an S-substituted L-cysteine + H2O = a thiol + pyruvate + NH4(+)</text>
        <dbReference type="Rhea" id="RHEA:18121"/>
        <dbReference type="ChEBI" id="CHEBI:15361"/>
        <dbReference type="ChEBI" id="CHEBI:15377"/>
        <dbReference type="ChEBI" id="CHEBI:28938"/>
        <dbReference type="ChEBI" id="CHEBI:29256"/>
        <dbReference type="ChEBI" id="CHEBI:58717"/>
        <dbReference type="EC" id="4.4.1.13"/>
    </reaction>
</comment>
<dbReference type="GO" id="GO:0071266">
    <property type="term" value="P:'de novo' L-methionine biosynthetic process"/>
    <property type="evidence" value="ECO:0007669"/>
    <property type="project" value="InterPro"/>
</dbReference>
<evidence type="ECO:0000256" key="23">
    <source>
        <dbReference type="ARBA" id="ARBA00023239"/>
    </source>
</evidence>
<evidence type="ECO:0000256" key="7">
    <source>
        <dbReference type="ARBA" id="ARBA00022490"/>
    </source>
</evidence>
<evidence type="ECO:0000256" key="2">
    <source>
        <dbReference type="ARBA" id="ARBA00004496"/>
    </source>
</evidence>
<dbReference type="Gene3D" id="3.40.640.10">
    <property type="entry name" value="Type I PLP-dependent aspartate aminotransferase-like (Major domain)"/>
    <property type="match status" value="1"/>
</dbReference>
<dbReference type="GO" id="GO:0004496">
    <property type="term" value="F:mevalonate kinase activity"/>
    <property type="evidence" value="ECO:0007669"/>
    <property type="project" value="UniProtKB-EC"/>
</dbReference>
<keyword evidence="22" id="KW-0753">Steroid metabolism</keyword>
<dbReference type="InterPro" id="IPR015421">
    <property type="entry name" value="PyrdxlP-dep_Trfase_major"/>
</dbReference>
<dbReference type="FunFam" id="3.30.70.890:FF:000003">
    <property type="entry name" value="Mevalonate kinase"/>
    <property type="match status" value="1"/>
</dbReference>
<keyword evidence="7" id="KW-0963">Cytoplasm</keyword>
<evidence type="ECO:0000256" key="8">
    <source>
        <dbReference type="ARBA" id="ARBA00022516"/>
    </source>
</evidence>
<dbReference type="FunFam" id="3.40.640.10:FF:000046">
    <property type="entry name" value="Cystathionine gamma-lyase"/>
    <property type="match status" value="1"/>
</dbReference>
<proteinExistence type="inferred from homology"/>
<dbReference type="InterPro" id="IPR006203">
    <property type="entry name" value="GHMP_knse_ATP-bd_CS"/>
</dbReference>
<evidence type="ECO:0000256" key="21">
    <source>
        <dbReference type="ARBA" id="ARBA00023167"/>
    </source>
</evidence>
<dbReference type="RefSeq" id="XP_060120948.1">
    <property type="nucleotide sequence ID" value="XM_060264965.1"/>
</dbReference>
<name>A0AAF0F1F4_9BASI</name>
<dbReference type="PROSITE" id="PS00868">
    <property type="entry name" value="CYS_MET_METAB_PP"/>
    <property type="match status" value="1"/>
</dbReference>
<evidence type="ECO:0000256" key="1">
    <source>
        <dbReference type="ARBA" id="ARBA00001933"/>
    </source>
</evidence>
<dbReference type="GO" id="GO:0019346">
    <property type="term" value="P:transsulfuration"/>
    <property type="evidence" value="ECO:0007669"/>
    <property type="project" value="InterPro"/>
</dbReference>
<dbReference type="AlphaFoldDB" id="A0AAF0F1F4"/>
<comment type="similarity">
    <text evidence="3">Belongs to the GHMP kinase family. Mevalonate kinase subfamily.</text>
</comment>
<dbReference type="PANTHER" id="PTHR11808:SF50">
    <property type="entry name" value="CYSTATHIONINE BETA-LYASE"/>
    <property type="match status" value="1"/>
</dbReference>
<accession>A0AAF0F1F4</accession>
<dbReference type="InterPro" id="IPR020568">
    <property type="entry name" value="Ribosomal_Su5_D2-typ_SF"/>
</dbReference>
<dbReference type="GeneID" id="85224648"/>
<evidence type="ECO:0000256" key="13">
    <source>
        <dbReference type="ARBA" id="ARBA00022777"/>
    </source>
</evidence>
<evidence type="ECO:0000259" key="31">
    <source>
        <dbReference type="Pfam" id="PF00288"/>
    </source>
</evidence>
<keyword evidence="18" id="KW-0756">Sterol biosynthesis</keyword>
<evidence type="ECO:0000256" key="29">
    <source>
        <dbReference type="ARBA" id="ARBA00047625"/>
    </source>
</evidence>
<keyword evidence="16" id="KW-0663">Pyridoxal phosphate</keyword>
<dbReference type="GO" id="GO:0008299">
    <property type="term" value="P:isoprenoid biosynthetic process"/>
    <property type="evidence" value="ECO:0007669"/>
    <property type="project" value="InterPro"/>
</dbReference>
<dbReference type="InterPro" id="IPR015422">
    <property type="entry name" value="PyrdxlP-dep_Trfase_small"/>
</dbReference>
<dbReference type="Proteomes" id="UP001217754">
    <property type="component" value="Chromosome 1"/>
</dbReference>
<dbReference type="Gene3D" id="3.30.70.890">
    <property type="entry name" value="GHMP kinase, C-terminal domain"/>
    <property type="match status" value="1"/>
</dbReference>
<evidence type="ECO:0000256" key="4">
    <source>
        <dbReference type="ARBA" id="ARBA00009077"/>
    </source>
</evidence>
<keyword evidence="19" id="KW-0443">Lipid metabolism</keyword>
<dbReference type="GO" id="GO:0005737">
    <property type="term" value="C:cytoplasm"/>
    <property type="evidence" value="ECO:0007669"/>
    <property type="project" value="UniProtKB-SubCell"/>
</dbReference>
<dbReference type="InterPro" id="IPR006238">
    <property type="entry name" value="Cys_b_lyase_euk"/>
</dbReference>
<keyword evidence="8" id="KW-0444">Lipid biosynthesis</keyword>
<dbReference type="PRINTS" id="PR00959">
    <property type="entry name" value="MEVGALKINASE"/>
</dbReference>
<dbReference type="InterPro" id="IPR054542">
    <property type="entry name" value="Cys_met_metab_PP"/>
</dbReference>
<keyword evidence="23 33" id="KW-0456">Lyase</keyword>
<dbReference type="InterPro" id="IPR006204">
    <property type="entry name" value="GHMP_kinase_N_dom"/>
</dbReference>
<dbReference type="EMBL" id="CP119958">
    <property type="protein sequence ID" value="WFD38051.1"/>
    <property type="molecule type" value="Genomic_DNA"/>
</dbReference>
<evidence type="ECO:0000256" key="20">
    <source>
        <dbReference type="ARBA" id="ARBA00023166"/>
    </source>
</evidence>
<evidence type="ECO:0000256" key="25">
    <source>
        <dbReference type="ARBA" id="ARBA00029438"/>
    </source>
</evidence>
<evidence type="ECO:0000313" key="34">
    <source>
        <dbReference type="Proteomes" id="UP001217754"/>
    </source>
</evidence>
<evidence type="ECO:0000256" key="10">
    <source>
        <dbReference type="ARBA" id="ARBA00022679"/>
    </source>
</evidence>
<evidence type="ECO:0000256" key="12">
    <source>
        <dbReference type="ARBA" id="ARBA00022741"/>
    </source>
</evidence>
<dbReference type="NCBIfam" id="TIGR00549">
    <property type="entry name" value="mevalon_kin"/>
    <property type="match status" value="1"/>
</dbReference>
<evidence type="ECO:0000256" key="16">
    <source>
        <dbReference type="ARBA" id="ARBA00022898"/>
    </source>
</evidence>